<sequence length="645" mass="69279">MPGPGGVERFAWLRRQATRPIIRRAARARLPVHVLSGKVSAVSDADNRQRAEFPPAGYWRRWCGDAAPPEPPRADPPPAPAQVAPPPAAAPGQQAEPWRVLVVEDDPSQALFAESVLNGAGMQAQVVSVTSEVMGALEQLRPDLVLMDLHMPGLDGAELTALIRQRPEFATTPIVFLTGDEDPERRFEALDLGADDFLRKPVRPKHLVSAVQNRIVRARALQSPAGASHRHPATGLHTRPQMLQMLNATVPGGGDGAVFFVEIAGVAALRDRFGYAALETLLTDAGRRLGEIAGEHAASRLNDNTFLVLATGLASGAQPAFARQLRDGLGGHVFAVGEEQLRLRAVVGFADLAQRFDDPGHALSAAEEALRAARGHVHGIAAWERPVPVEDQALAALAEELRDALATGGLQTAFQPIVAVAGGNEAQFQVLLRMRDSQGIEHAAGQVLAAAARIGATIDVDRRVMEIAIGALRRQKLENRALRLFVTQAPTTLAHQGHAQWLLQSLAEAGVDGGSLVVDVRQEDALVHALSLQEFCREMVAGGVQLCLSQYSYGPEANALLGQLPLGYVRLAARYSSQLHEPAVRDEMRSAIDHAHRLGLQVIGQQVEDAQSAATLWMTGVDFIQGNLVQRPAGELEFDFHNSVL</sequence>
<dbReference type="InterPro" id="IPR029787">
    <property type="entry name" value="Nucleotide_cyclase"/>
</dbReference>
<feature type="region of interest" description="Disordered" evidence="2">
    <location>
        <begin position="59"/>
        <end position="95"/>
    </location>
</feature>
<dbReference type="SMART" id="SM00267">
    <property type="entry name" value="GGDEF"/>
    <property type="match status" value="1"/>
</dbReference>
<dbReference type="PANTHER" id="PTHR33121">
    <property type="entry name" value="CYCLIC DI-GMP PHOSPHODIESTERASE PDEF"/>
    <property type="match status" value="1"/>
</dbReference>
<dbReference type="InterPro" id="IPR001633">
    <property type="entry name" value="EAL_dom"/>
</dbReference>
<name>A0A5C5TYN9_9GAMM</name>
<evidence type="ECO:0000256" key="2">
    <source>
        <dbReference type="SAM" id="MobiDB-lite"/>
    </source>
</evidence>
<dbReference type="InterPro" id="IPR050706">
    <property type="entry name" value="Cyclic-di-GMP_PDE-like"/>
</dbReference>
<dbReference type="GO" id="GO:0071111">
    <property type="term" value="F:cyclic-guanylate-specific phosphodiesterase activity"/>
    <property type="evidence" value="ECO:0007669"/>
    <property type="project" value="InterPro"/>
</dbReference>
<proteinExistence type="predicted"/>
<evidence type="ECO:0000256" key="1">
    <source>
        <dbReference type="PROSITE-ProRule" id="PRU00169"/>
    </source>
</evidence>
<dbReference type="PROSITE" id="PS50887">
    <property type="entry name" value="GGDEF"/>
    <property type="match status" value="1"/>
</dbReference>
<dbReference type="GO" id="GO:0000160">
    <property type="term" value="P:phosphorelay signal transduction system"/>
    <property type="evidence" value="ECO:0007669"/>
    <property type="project" value="InterPro"/>
</dbReference>
<feature type="domain" description="Response regulatory" evidence="3">
    <location>
        <begin position="99"/>
        <end position="215"/>
    </location>
</feature>
<dbReference type="AlphaFoldDB" id="A0A5C5TYN9"/>
<organism evidence="6 7">
    <name type="scientific">Luteimonas wenzhouensis</name>
    <dbReference type="NCBI Taxonomy" id="2599615"/>
    <lineage>
        <taxon>Bacteria</taxon>
        <taxon>Pseudomonadati</taxon>
        <taxon>Pseudomonadota</taxon>
        <taxon>Gammaproteobacteria</taxon>
        <taxon>Lysobacterales</taxon>
        <taxon>Lysobacteraceae</taxon>
        <taxon>Luteimonas</taxon>
    </lineage>
</organism>
<keyword evidence="7" id="KW-1185">Reference proteome</keyword>
<dbReference type="InterPro" id="IPR000160">
    <property type="entry name" value="GGDEF_dom"/>
</dbReference>
<comment type="caution">
    <text evidence="6">The sequence shown here is derived from an EMBL/GenBank/DDBJ whole genome shotgun (WGS) entry which is preliminary data.</text>
</comment>
<dbReference type="EMBL" id="VOHE01000004">
    <property type="protein sequence ID" value="TWT18854.1"/>
    <property type="molecule type" value="Genomic_DNA"/>
</dbReference>
<dbReference type="CDD" id="cd17546">
    <property type="entry name" value="REC_hyHK_CKI1_RcsC-like"/>
    <property type="match status" value="1"/>
</dbReference>
<feature type="modified residue" description="4-aspartylphosphate" evidence="1">
    <location>
        <position position="148"/>
    </location>
</feature>
<dbReference type="InterPro" id="IPR043128">
    <property type="entry name" value="Rev_trsase/Diguanyl_cyclase"/>
</dbReference>
<feature type="compositionally biased region" description="Pro residues" evidence="2">
    <location>
        <begin position="68"/>
        <end position="89"/>
    </location>
</feature>
<accession>A0A5C5TYN9</accession>
<dbReference type="PROSITE" id="PS50883">
    <property type="entry name" value="EAL"/>
    <property type="match status" value="1"/>
</dbReference>
<evidence type="ECO:0000313" key="6">
    <source>
        <dbReference type="EMBL" id="TWT18854.1"/>
    </source>
</evidence>
<dbReference type="SUPFAM" id="SSF141868">
    <property type="entry name" value="EAL domain-like"/>
    <property type="match status" value="1"/>
</dbReference>
<dbReference type="Pfam" id="PF00072">
    <property type="entry name" value="Response_reg"/>
    <property type="match status" value="1"/>
</dbReference>
<gene>
    <name evidence="6" type="ORF">FQY79_09455</name>
</gene>
<dbReference type="Gene3D" id="3.40.50.2300">
    <property type="match status" value="1"/>
</dbReference>
<dbReference type="SMART" id="SM00448">
    <property type="entry name" value="REC"/>
    <property type="match status" value="1"/>
</dbReference>
<dbReference type="InterPro" id="IPR035919">
    <property type="entry name" value="EAL_sf"/>
</dbReference>
<dbReference type="OrthoDB" id="9812260at2"/>
<evidence type="ECO:0000259" key="5">
    <source>
        <dbReference type="PROSITE" id="PS50887"/>
    </source>
</evidence>
<protein>
    <submittedName>
        <fullName evidence="6">EAL domain-containing protein</fullName>
    </submittedName>
</protein>
<feature type="domain" description="GGDEF" evidence="5">
    <location>
        <begin position="254"/>
        <end position="385"/>
    </location>
</feature>
<evidence type="ECO:0000259" key="3">
    <source>
        <dbReference type="PROSITE" id="PS50110"/>
    </source>
</evidence>
<dbReference type="SUPFAM" id="SSF55073">
    <property type="entry name" value="Nucleotide cyclase"/>
    <property type="match status" value="1"/>
</dbReference>
<dbReference type="Proteomes" id="UP000315949">
    <property type="component" value="Unassembled WGS sequence"/>
</dbReference>
<dbReference type="InterPro" id="IPR011006">
    <property type="entry name" value="CheY-like_superfamily"/>
</dbReference>
<dbReference type="PROSITE" id="PS50110">
    <property type="entry name" value="RESPONSE_REGULATORY"/>
    <property type="match status" value="1"/>
</dbReference>
<evidence type="ECO:0000259" key="4">
    <source>
        <dbReference type="PROSITE" id="PS50883"/>
    </source>
</evidence>
<reference evidence="6 7" key="1">
    <citation type="submission" date="2019-07" db="EMBL/GenBank/DDBJ databases">
        <title>Luteimonas sp. YD-1 nov., isolated from acidic soil.</title>
        <authorList>
            <person name="Zhou J."/>
        </authorList>
    </citation>
    <scope>NUCLEOTIDE SEQUENCE [LARGE SCALE GENOMIC DNA]</scope>
    <source>
        <strain evidence="6 7">YD-1</strain>
    </source>
</reference>
<dbReference type="PANTHER" id="PTHR33121:SF70">
    <property type="entry name" value="SIGNALING PROTEIN YKOW"/>
    <property type="match status" value="1"/>
</dbReference>
<dbReference type="Pfam" id="PF00563">
    <property type="entry name" value="EAL"/>
    <property type="match status" value="1"/>
</dbReference>
<evidence type="ECO:0000313" key="7">
    <source>
        <dbReference type="Proteomes" id="UP000315949"/>
    </source>
</evidence>
<dbReference type="CDD" id="cd01948">
    <property type="entry name" value="EAL"/>
    <property type="match status" value="1"/>
</dbReference>
<feature type="domain" description="EAL" evidence="4">
    <location>
        <begin position="394"/>
        <end position="645"/>
    </location>
</feature>
<dbReference type="Gene3D" id="3.20.20.450">
    <property type="entry name" value="EAL domain"/>
    <property type="match status" value="1"/>
</dbReference>
<dbReference type="SMART" id="SM00052">
    <property type="entry name" value="EAL"/>
    <property type="match status" value="1"/>
</dbReference>
<dbReference type="InterPro" id="IPR001789">
    <property type="entry name" value="Sig_transdc_resp-reg_receiver"/>
</dbReference>
<dbReference type="SUPFAM" id="SSF52172">
    <property type="entry name" value="CheY-like"/>
    <property type="match status" value="1"/>
</dbReference>
<keyword evidence="1" id="KW-0597">Phosphoprotein</keyword>
<dbReference type="Gene3D" id="3.30.70.270">
    <property type="match status" value="1"/>
</dbReference>